<dbReference type="EMBL" id="JAHLJV010000018">
    <property type="protein sequence ID" value="KAK1594883.1"/>
    <property type="molecule type" value="Genomic_DNA"/>
</dbReference>
<evidence type="ECO:0000313" key="3">
    <source>
        <dbReference type="EMBL" id="KAK1594883.1"/>
    </source>
</evidence>
<sequence length="220" mass="25142">MPWFIECASRLVMLPPVSSLKASLRRIRLIRRSVMTYIRTRTLANLSIYGTGAISWVLLFPRRVRFLRELRRQKQRGHKVDGRRQRCQSIGRELSQVTITRRRQGRGRQRNIKPHNAYGPAVRVGRGAVSGIPRTSRIAFLASCCRIPANVPGNCAWDTYPRRQWSGFFLFFFLSSPCPSPLSHTGIPLSSLSGVEIGGARIPRYPTSKQKREERVPQET</sequence>
<organism evidence="3 4">
    <name type="scientific">Colletotrichum navitas</name>
    <dbReference type="NCBI Taxonomy" id="681940"/>
    <lineage>
        <taxon>Eukaryota</taxon>
        <taxon>Fungi</taxon>
        <taxon>Dikarya</taxon>
        <taxon>Ascomycota</taxon>
        <taxon>Pezizomycotina</taxon>
        <taxon>Sordariomycetes</taxon>
        <taxon>Hypocreomycetidae</taxon>
        <taxon>Glomerellales</taxon>
        <taxon>Glomerellaceae</taxon>
        <taxon>Colletotrichum</taxon>
        <taxon>Colletotrichum graminicola species complex</taxon>
    </lineage>
</organism>
<accession>A0AAD8Q3K6</accession>
<dbReference type="Proteomes" id="UP001230504">
    <property type="component" value="Unassembled WGS sequence"/>
</dbReference>
<dbReference type="RefSeq" id="XP_060416002.1">
    <property type="nucleotide sequence ID" value="XM_060557421.1"/>
</dbReference>
<keyword evidence="2" id="KW-0472">Membrane</keyword>
<feature type="region of interest" description="Disordered" evidence="1">
    <location>
        <begin position="201"/>
        <end position="220"/>
    </location>
</feature>
<dbReference type="GeneID" id="85441661"/>
<evidence type="ECO:0000256" key="1">
    <source>
        <dbReference type="SAM" id="MobiDB-lite"/>
    </source>
</evidence>
<keyword evidence="2" id="KW-0812">Transmembrane</keyword>
<comment type="caution">
    <text evidence="3">The sequence shown here is derived from an EMBL/GenBank/DDBJ whole genome shotgun (WGS) entry which is preliminary data.</text>
</comment>
<reference evidence="3" key="1">
    <citation type="submission" date="2021-06" db="EMBL/GenBank/DDBJ databases">
        <title>Comparative genomics, transcriptomics and evolutionary studies reveal genomic signatures of adaptation to plant cell wall in hemibiotrophic fungi.</title>
        <authorList>
            <consortium name="DOE Joint Genome Institute"/>
            <person name="Baroncelli R."/>
            <person name="Diaz J.F."/>
            <person name="Benocci T."/>
            <person name="Peng M."/>
            <person name="Battaglia E."/>
            <person name="Haridas S."/>
            <person name="Andreopoulos W."/>
            <person name="Labutti K."/>
            <person name="Pangilinan J."/>
            <person name="Floch G.L."/>
            <person name="Makela M.R."/>
            <person name="Henrissat B."/>
            <person name="Grigoriev I.V."/>
            <person name="Crouch J.A."/>
            <person name="De Vries R.P."/>
            <person name="Sukno S.A."/>
            <person name="Thon M.R."/>
        </authorList>
    </citation>
    <scope>NUCLEOTIDE SEQUENCE</scope>
    <source>
        <strain evidence="3">CBS 125086</strain>
    </source>
</reference>
<protein>
    <submittedName>
        <fullName evidence="3">Uncharacterized protein</fullName>
    </submittedName>
</protein>
<proteinExistence type="predicted"/>
<dbReference type="AlphaFoldDB" id="A0AAD8Q3K6"/>
<feature type="transmembrane region" description="Helical" evidence="2">
    <location>
        <begin position="43"/>
        <end position="61"/>
    </location>
</feature>
<keyword evidence="2" id="KW-1133">Transmembrane helix</keyword>
<evidence type="ECO:0000256" key="2">
    <source>
        <dbReference type="SAM" id="Phobius"/>
    </source>
</evidence>
<feature type="compositionally biased region" description="Basic and acidic residues" evidence="1">
    <location>
        <begin position="210"/>
        <end position="220"/>
    </location>
</feature>
<evidence type="ECO:0000313" key="4">
    <source>
        <dbReference type="Proteomes" id="UP001230504"/>
    </source>
</evidence>
<name>A0AAD8Q3K6_9PEZI</name>
<keyword evidence="4" id="KW-1185">Reference proteome</keyword>
<gene>
    <name evidence="3" type="ORF">LY79DRAFT_548739</name>
</gene>